<dbReference type="EMBL" id="DNAN01000454">
    <property type="protein sequence ID" value="HAW76593.1"/>
    <property type="molecule type" value="Genomic_DNA"/>
</dbReference>
<accession>A0A350P5M6</accession>
<feature type="region of interest" description="Disordered" evidence="1">
    <location>
        <begin position="303"/>
        <end position="325"/>
    </location>
</feature>
<evidence type="ECO:0000313" key="4">
    <source>
        <dbReference type="Proteomes" id="UP000263517"/>
    </source>
</evidence>
<feature type="non-terminal residue" evidence="3">
    <location>
        <position position="1"/>
    </location>
</feature>
<feature type="region of interest" description="Disordered" evidence="1">
    <location>
        <begin position="1"/>
        <end position="20"/>
    </location>
</feature>
<proteinExistence type="predicted"/>
<evidence type="ECO:0000259" key="2">
    <source>
        <dbReference type="Pfam" id="PF24299"/>
    </source>
</evidence>
<reference evidence="3 4" key="1">
    <citation type="journal article" date="2018" name="Nat. Biotechnol.">
        <title>A standardized bacterial taxonomy based on genome phylogeny substantially revises the tree of life.</title>
        <authorList>
            <person name="Parks D.H."/>
            <person name="Chuvochina M."/>
            <person name="Waite D.W."/>
            <person name="Rinke C."/>
            <person name="Skarshewski A."/>
            <person name="Chaumeil P.A."/>
            <person name="Hugenholtz P."/>
        </authorList>
    </citation>
    <scope>NUCLEOTIDE SEQUENCE [LARGE SCALE GENOMIC DNA]</scope>
    <source>
        <strain evidence="3">UBA11978</strain>
    </source>
</reference>
<dbReference type="Pfam" id="PF24299">
    <property type="entry name" value="DUF7483"/>
    <property type="match status" value="1"/>
</dbReference>
<evidence type="ECO:0000313" key="3">
    <source>
        <dbReference type="EMBL" id="HAW76593.1"/>
    </source>
</evidence>
<organism evidence="3 4">
    <name type="scientific">Alteromonas australica</name>
    <dbReference type="NCBI Taxonomy" id="589873"/>
    <lineage>
        <taxon>Bacteria</taxon>
        <taxon>Pseudomonadati</taxon>
        <taxon>Pseudomonadota</taxon>
        <taxon>Gammaproteobacteria</taxon>
        <taxon>Alteromonadales</taxon>
        <taxon>Alteromonadaceae</taxon>
        <taxon>Alteromonas/Salinimonas group</taxon>
        <taxon>Alteromonas</taxon>
    </lineage>
</organism>
<feature type="region of interest" description="Disordered" evidence="1">
    <location>
        <begin position="368"/>
        <end position="394"/>
    </location>
</feature>
<dbReference type="AlphaFoldDB" id="A0A350P5M6"/>
<feature type="domain" description="DUF7483" evidence="2">
    <location>
        <begin position="264"/>
        <end position="618"/>
    </location>
</feature>
<dbReference type="InterPro" id="IPR055906">
    <property type="entry name" value="DUF7483"/>
</dbReference>
<evidence type="ECO:0000256" key="1">
    <source>
        <dbReference type="SAM" id="MobiDB-lite"/>
    </source>
</evidence>
<gene>
    <name evidence="3" type="ORF">DCW74_12770</name>
</gene>
<name>A0A350P5M6_9ALTE</name>
<dbReference type="Proteomes" id="UP000263517">
    <property type="component" value="Unassembled WGS sequence"/>
</dbReference>
<comment type="caution">
    <text evidence="3">The sequence shown here is derived from an EMBL/GenBank/DDBJ whole genome shotgun (WGS) entry which is preliminary data.</text>
</comment>
<protein>
    <recommendedName>
        <fullName evidence="2">DUF7483 domain-containing protein</fullName>
    </recommendedName>
</protein>
<sequence>FQDASGNNNHFSRHNLFDTDVVPDSPTNNFPTFNPLNKTGQTLTHSEGNLEVASSSFWSSSIWSRMTMAGHGGGTGKFYAEFVNYGSSGGGSTVVGIGNYESLATNTINHNDAIIYYYNQVRQNGTTVTLGGNYSSTPGISGNEVVRMAWDCSNGKVWIGGSQEFFDVGSGVGDPANGNNPSGTISSFAGAPIGVLHNRSTNTGRCIMNFGQNGTFNGTLTAGGNSDENGIGDFFYPVPSGFVALCASNLPDVTIGPGQDTQADDNFNTLLYTGDGNTSRSITGVGFAPDLVFIKSRSTAEDSAMSDTVRGASKKLKPNKGDAESTPATAVISAFGSDGFTGPASTPGNLNVNTRTYVAWNWKAGGAPSGDNSAAANAEPTAGSAKINGSNQSGAFSGSPSIAIKRLSANTTAGFSIVTWTGTGSAGTIPHGLGVAPDFYVVKNRDDDSTNWQAYHRSIANDAETDYIYLNDTAGSDDSDDWNDTAPTANVFSVKTHNQVNESGDDYLAYVFASIEGYSKFGSFAGNSADDGTFVYLGFRPAYIWLKRHDSGGVDWSLYDSKREGYNVDNDNLRAFAVSAATEQTDDDIDFLSNGFKCRRNFANNQGSVLFFAWAEAPFKFANAR</sequence>
<feature type="compositionally biased region" description="Polar residues" evidence="1">
    <location>
        <begin position="1"/>
        <end position="10"/>
    </location>
</feature>